<dbReference type="Proteomes" id="UP000654604">
    <property type="component" value="Unassembled WGS sequence"/>
</dbReference>
<dbReference type="InterPro" id="IPR008984">
    <property type="entry name" value="SMAD_FHA_dom_sf"/>
</dbReference>
<feature type="non-terminal residue" evidence="2">
    <location>
        <position position="156"/>
    </location>
</feature>
<feature type="domain" description="FHA" evidence="1">
    <location>
        <begin position="24"/>
        <end position="85"/>
    </location>
</feature>
<dbReference type="InterPro" id="IPR000253">
    <property type="entry name" value="FHA_dom"/>
</dbReference>
<sequence>MEIQLITQNPITEEQEEQSFTLPIVIGRDQSQLPTIIDHLPSTPITLLDSENLISRFHAIIKESNQQIIIEDKSSNGSLINNQRIYQESQPLHNGDVITIGNYSITIAWGMPPTIIAQSPSTILNPTSPPNYRASTIIFDPETDLIQTAPDTPPNP</sequence>
<proteinExistence type="predicted"/>
<evidence type="ECO:0000259" key="1">
    <source>
        <dbReference type="PROSITE" id="PS50006"/>
    </source>
</evidence>
<organism evidence="2 3">
    <name type="scientific">Cyanobacterium stanieri LEGE 03274</name>
    <dbReference type="NCBI Taxonomy" id="1828756"/>
    <lineage>
        <taxon>Bacteria</taxon>
        <taxon>Bacillati</taxon>
        <taxon>Cyanobacteriota</taxon>
        <taxon>Cyanophyceae</taxon>
        <taxon>Oscillatoriophycideae</taxon>
        <taxon>Chroococcales</taxon>
        <taxon>Geminocystaceae</taxon>
        <taxon>Cyanobacterium</taxon>
    </lineage>
</organism>
<dbReference type="Pfam" id="PF00498">
    <property type="entry name" value="FHA"/>
    <property type="match status" value="1"/>
</dbReference>
<dbReference type="SUPFAM" id="SSF49879">
    <property type="entry name" value="SMAD/FHA domain"/>
    <property type="match status" value="1"/>
</dbReference>
<dbReference type="EMBL" id="JADEWC010000001">
    <property type="protein sequence ID" value="MBE9221263.1"/>
    <property type="molecule type" value="Genomic_DNA"/>
</dbReference>
<dbReference type="SMART" id="SM00240">
    <property type="entry name" value="FHA"/>
    <property type="match status" value="1"/>
</dbReference>
<dbReference type="CDD" id="cd00060">
    <property type="entry name" value="FHA"/>
    <property type="match status" value="1"/>
</dbReference>
<protein>
    <submittedName>
        <fullName evidence="2">FHA domain-containing protein</fullName>
    </submittedName>
</protein>
<keyword evidence="3" id="KW-1185">Reference proteome</keyword>
<dbReference type="Gene3D" id="2.60.200.20">
    <property type="match status" value="1"/>
</dbReference>
<comment type="caution">
    <text evidence="2">The sequence shown here is derived from an EMBL/GenBank/DDBJ whole genome shotgun (WGS) entry which is preliminary data.</text>
</comment>
<accession>A0ABR9V041</accession>
<evidence type="ECO:0000313" key="3">
    <source>
        <dbReference type="Proteomes" id="UP000654604"/>
    </source>
</evidence>
<dbReference type="PROSITE" id="PS50006">
    <property type="entry name" value="FHA_DOMAIN"/>
    <property type="match status" value="1"/>
</dbReference>
<name>A0ABR9V041_9CHRO</name>
<evidence type="ECO:0000313" key="2">
    <source>
        <dbReference type="EMBL" id="MBE9221263.1"/>
    </source>
</evidence>
<reference evidence="2 3" key="1">
    <citation type="submission" date="2020-10" db="EMBL/GenBank/DDBJ databases">
        <authorList>
            <person name="Castelo-Branco R."/>
            <person name="Eusebio N."/>
            <person name="Adriana R."/>
            <person name="Vieira A."/>
            <person name="Brugerolle De Fraissinette N."/>
            <person name="Rezende De Castro R."/>
            <person name="Schneider M.P."/>
            <person name="Vasconcelos V."/>
            <person name="Leao P.N."/>
        </authorList>
    </citation>
    <scope>NUCLEOTIDE SEQUENCE [LARGE SCALE GENOMIC DNA]</scope>
    <source>
        <strain evidence="2 3">LEGE 03274</strain>
    </source>
</reference>
<gene>
    <name evidence="2" type="ORF">IQ215_00995</name>
</gene>
<dbReference type="RefSeq" id="WP_193799454.1">
    <property type="nucleotide sequence ID" value="NZ_JADEWC010000001.1"/>
</dbReference>